<dbReference type="OrthoDB" id="2893765at2"/>
<accession>A0A433HIR6</accession>
<dbReference type="AlphaFoldDB" id="A0A433HIR6"/>
<evidence type="ECO:0000313" key="2">
    <source>
        <dbReference type="Proteomes" id="UP000267430"/>
    </source>
</evidence>
<dbReference type="Proteomes" id="UP000267430">
    <property type="component" value="Unassembled WGS sequence"/>
</dbReference>
<name>A0A433HIR6_9BACI</name>
<dbReference type="EMBL" id="RYZZ01000017">
    <property type="protein sequence ID" value="RUQ28274.1"/>
    <property type="molecule type" value="Genomic_DNA"/>
</dbReference>
<organism evidence="1 2">
    <name type="scientific">Peribacillus cavernae</name>
    <dbReference type="NCBI Taxonomy" id="1674310"/>
    <lineage>
        <taxon>Bacteria</taxon>
        <taxon>Bacillati</taxon>
        <taxon>Bacillota</taxon>
        <taxon>Bacilli</taxon>
        <taxon>Bacillales</taxon>
        <taxon>Bacillaceae</taxon>
        <taxon>Peribacillus</taxon>
    </lineage>
</organism>
<protein>
    <submittedName>
        <fullName evidence="1">Uncharacterized protein</fullName>
    </submittedName>
</protein>
<gene>
    <name evidence="1" type="ORF">ELQ35_13685</name>
</gene>
<comment type="caution">
    <text evidence="1">The sequence shown here is derived from an EMBL/GenBank/DDBJ whole genome shotgun (WGS) entry which is preliminary data.</text>
</comment>
<dbReference type="RefSeq" id="WP_126865381.1">
    <property type="nucleotide sequence ID" value="NZ_JAUSTX010000002.1"/>
</dbReference>
<reference evidence="1 2" key="1">
    <citation type="submission" date="2018-12" db="EMBL/GenBank/DDBJ databases">
        <title>Bacillus chawlae sp. nov., Bacillus glennii sp. nov., and Bacillus saganii sp. nov. Isolated from the Vehicle Assembly Building at Kennedy Space Center where the Viking Spacecraft were Assembled.</title>
        <authorList>
            <person name="Seuylemezian A."/>
            <person name="Vaishampayan P."/>
        </authorList>
    </citation>
    <scope>NUCLEOTIDE SEQUENCE [LARGE SCALE GENOMIC DNA]</scope>
    <source>
        <strain evidence="1 2">L5</strain>
    </source>
</reference>
<sequence length="84" mass="10351">MDSKVIKDIFETSGYEFLYEKFKYQFYVSGLFDTVKNGTVIECFLDKYNFEKENRILFDDFVFHFKIFHNLYVKNKLIRNSFFH</sequence>
<evidence type="ECO:0000313" key="1">
    <source>
        <dbReference type="EMBL" id="RUQ28274.1"/>
    </source>
</evidence>
<keyword evidence="2" id="KW-1185">Reference proteome</keyword>
<proteinExistence type="predicted"/>